<feature type="region of interest" description="Disordered" evidence="1">
    <location>
        <begin position="356"/>
        <end position="375"/>
    </location>
</feature>
<feature type="region of interest" description="Disordered" evidence="1">
    <location>
        <begin position="1"/>
        <end position="27"/>
    </location>
</feature>
<evidence type="ECO:0000313" key="3">
    <source>
        <dbReference type="Proteomes" id="UP000191024"/>
    </source>
</evidence>
<feature type="compositionally biased region" description="Polar residues" evidence="1">
    <location>
        <begin position="316"/>
        <end position="333"/>
    </location>
</feature>
<feature type="compositionally biased region" description="Low complexity" evidence="1">
    <location>
        <begin position="446"/>
        <end position="468"/>
    </location>
</feature>
<dbReference type="EMBL" id="LT598465">
    <property type="protein sequence ID" value="SCU93402.1"/>
    <property type="molecule type" value="Genomic_DNA"/>
</dbReference>
<gene>
    <name evidence="2" type="ORF">LAMI_0E14246G</name>
</gene>
<organism evidence="2 3">
    <name type="scientific">Lachancea mirantina</name>
    <dbReference type="NCBI Taxonomy" id="1230905"/>
    <lineage>
        <taxon>Eukaryota</taxon>
        <taxon>Fungi</taxon>
        <taxon>Dikarya</taxon>
        <taxon>Ascomycota</taxon>
        <taxon>Saccharomycotina</taxon>
        <taxon>Saccharomycetes</taxon>
        <taxon>Saccharomycetales</taxon>
        <taxon>Saccharomycetaceae</taxon>
        <taxon>Lachancea</taxon>
    </lineage>
</organism>
<dbReference type="Gene3D" id="4.10.240.10">
    <property type="entry name" value="Zn(2)-C6 fungal-type DNA-binding domain"/>
    <property type="match status" value="1"/>
</dbReference>
<dbReference type="CDD" id="cd12148">
    <property type="entry name" value="fungal_TF_MHR"/>
    <property type="match status" value="1"/>
</dbReference>
<dbReference type="CDD" id="cd00067">
    <property type="entry name" value="GAL4"/>
    <property type="match status" value="1"/>
</dbReference>
<dbReference type="OrthoDB" id="4070208at2759"/>
<dbReference type="PANTHER" id="PTHR47431">
    <property type="entry name" value="ZN(II)2CYS6 TRANSCRIPTION FACTOR (EUROFUNG)-RELATED"/>
    <property type="match status" value="1"/>
</dbReference>
<dbReference type="Proteomes" id="UP000191024">
    <property type="component" value="Chromosome E"/>
</dbReference>
<evidence type="ECO:0000256" key="1">
    <source>
        <dbReference type="SAM" id="MobiDB-lite"/>
    </source>
</evidence>
<reference evidence="2 3" key="1">
    <citation type="submission" date="2016-03" db="EMBL/GenBank/DDBJ databases">
        <authorList>
            <person name="Devillers H."/>
        </authorList>
    </citation>
    <scope>NUCLEOTIDE SEQUENCE [LARGE SCALE GENOMIC DNA]</scope>
    <source>
        <strain evidence="2">CBS 11717</strain>
    </source>
</reference>
<keyword evidence="3" id="KW-1185">Reference proteome</keyword>
<feature type="compositionally biased region" description="Low complexity" evidence="1">
    <location>
        <begin position="264"/>
        <end position="279"/>
    </location>
</feature>
<proteinExistence type="predicted"/>
<dbReference type="GO" id="GO:0008270">
    <property type="term" value="F:zinc ion binding"/>
    <property type="evidence" value="ECO:0007669"/>
    <property type="project" value="InterPro"/>
</dbReference>
<sequence>MSSLPGKKVKCDGEHKQQGSSTDSKRCSNCAAAGIECVFVPSMRGGRRVPKHRNGSLAVDHEDGSRAYCTNEGKAEKGGIGGGKETSRDWNSYPEFAARVGAGRRATACPPHFEPYFGAYHGFWPSVRIPVPPSELHVSQNPTPHHMASTSSMPPKFPHHFGPPCLPCESPTHHFGPHFSPWNRPSHPPPHFEHHHHPPHHPGQHHGPYPFSRHWKYPHHLPRHFHHSRNPERNLYTWPPPYGGPWPNQAGSAFPDSRMGMYRQQSDSCSEFSESSHSQPNTGVHREWPSPSSTVPASFADMSKAASSDTDATSTPNETQAYESYPAASNTSDASYNEMSYTTITFDHRETRMKTKDGHDIHAHKPSTVKSNFMDPGYERHELHVGQGFKGSHVPSLERYQNEETRNDVPVTSVTSPKKPQNSTAGQNLKSSTGEKRFTEDDATLSSSNSSIDESRSSSSTSQLPSVSIWEEGNKHTESRATARTLRYRLSSEDLLDYDLPPPSISCLLLDVFFEKIHLQLQVLPPKDFFMSQFSPRANTALIHAMFLCARPYLNMLCPLDNNHSFSADHYLGMIKKYRDRLDAITLMQTHILLSYYYSKYASDCAQVEYHLKEVAQFICSMPLPALSPDEAILSKLSSVTRMQRESYCRLAWSLFLMIRVGKECFGNSVFMHTDEDTDLCKRLKTALFTHVSLPFLDEDRASIPTGISTHSSFGRGPKLESLYEKCETSGGSSGCLYIAARLQDELIWSFEREQWMSRHDKFEKVVNRKVSETKCEGSLLILDTSAILAKTFLLLSKLDVVNAGHTKFDKSCLLNIEESHMSNTYFEGLKEAITASLVCKDGPHHINLLSLFLAILDCTALLNLCMGMSPESEVGSSARITLMKCFCPTPCKDIPDDEFFLHDKQGQSWWEFAYKVKQQELKNFLSEKQSSIGLNAALLEFKFSECSELWTQYPFLTYKLACRTLPLLACFHYLGTAHVFTETERAGHRLFTIKPREEPQCEEQSWSFEDVRTEFSKSLEWGHLASELTEDDAWELLVRLTEPSFWTNRFAVCAEFIKRYATILPNSDGITQNVDVLSSCLQKKKPPSSIRHSDASSIPA</sequence>
<dbReference type="PANTHER" id="PTHR47431:SF1">
    <property type="entry name" value="ZN(II)2CYS6 TRANSCRIPTION FACTOR (EUROFUNG)"/>
    <property type="match status" value="1"/>
</dbReference>
<dbReference type="InterPro" id="IPR036864">
    <property type="entry name" value="Zn2-C6_fun-type_DNA-bd_sf"/>
</dbReference>
<dbReference type="AlphaFoldDB" id="A0A1G4JRU3"/>
<feature type="region of interest" description="Disordered" evidence="1">
    <location>
        <begin position="400"/>
        <end position="476"/>
    </location>
</feature>
<feature type="compositionally biased region" description="Polar residues" evidence="1">
    <location>
        <begin position="410"/>
        <end position="432"/>
    </location>
</feature>
<dbReference type="GO" id="GO:0000981">
    <property type="term" value="F:DNA-binding transcription factor activity, RNA polymerase II-specific"/>
    <property type="evidence" value="ECO:0007669"/>
    <property type="project" value="InterPro"/>
</dbReference>
<feature type="region of interest" description="Disordered" evidence="1">
    <location>
        <begin position="179"/>
        <end position="209"/>
    </location>
</feature>
<accession>A0A1G4JRU3</accession>
<feature type="compositionally biased region" description="Low complexity" evidence="1">
    <location>
        <begin position="300"/>
        <end position="315"/>
    </location>
</feature>
<protein>
    <submittedName>
        <fullName evidence="2">LAMI_0E14246g1_1</fullName>
    </submittedName>
</protein>
<dbReference type="STRING" id="1230905.A0A1G4JRU3"/>
<evidence type="ECO:0000313" key="2">
    <source>
        <dbReference type="EMBL" id="SCU93402.1"/>
    </source>
</evidence>
<name>A0A1G4JRU3_9SACH</name>
<dbReference type="InterPro" id="IPR001138">
    <property type="entry name" value="Zn2Cys6_DnaBD"/>
</dbReference>
<feature type="region of interest" description="Disordered" evidence="1">
    <location>
        <begin position="247"/>
        <end position="333"/>
    </location>
</feature>
<feature type="compositionally biased region" description="Basic residues" evidence="1">
    <location>
        <begin position="193"/>
        <end position="204"/>
    </location>
</feature>